<organism evidence="2 3">
    <name type="scientific">Cryomyces minteri</name>
    <dbReference type="NCBI Taxonomy" id="331657"/>
    <lineage>
        <taxon>Eukaryota</taxon>
        <taxon>Fungi</taxon>
        <taxon>Dikarya</taxon>
        <taxon>Ascomycota</taxon>
        <taxon>Pezizomycotina</taxon>
        <taxon>Dothideomycetes</taxon>
        <taxon>Dothideomycetes incertae sedis</taxon>
        <taxon>Cryomyces</taxon>
    </lineage>
</organism>
<dbReference type="GO" id="GO:0060628">
    <property type="term" value="P:regulation of ER to Golgi vesicle-mediated transport"/>
    <property type="evidence" value="ECO:0007669"/>
    <property type="project" value="TreeGrafter"/>
</dbReference>
<dbReference type="GO" id="GO:0006890">
    <property type="term" value="P:retrograde vesicle-mediated transport, Golgi to endoplasmic reticulum"/>
    <property type="evidence" value="ECO:0007669"/>
    <property type="project" value="InterPro"/>
</dbReference>
<evidence type="ECO:0000313" key="2">
    <source>
        <dbReference type="EMBL" id="TKA54716.1"/>
    </source>
</evidence>
<dbReference type="PANTHER" id="PTHR13520:SF0">
    <property type="entry name" value="RAD50-INTERACTING PROTEIN 1"/>
    <property type="match status" value="1"/>
</dbReference>
<accession>A0A4U0W052</accession>
<feature type="region of interest" description="Disordered" evidence="1">
    <location>
        <begin position="58"/>
        <end position="81"/>
    </location>
</feature>
<proteinExistence type="predicted"/>
<evidence type="ECO:0000313" key="3">
    <source>
        <dbReference type="Proteomes" id="UP000308768"/>
    </source>
</evidence>
<dbReference type="OrthoDB" id="2189254at2759"/>
<reference evidence="2 3" key="1">
    <citation type="submission" date="2017-03" db="EMBL/GenBank/DDBJ databases">
        <title>Genomes of endolithic fungi from Antarctica.</title>
        <authorList>
            <person name="Coleine C."/>
            <person name="Masonjones S."/>
            <person name="Stajich J.E."/>
        </authorList>
    </citation>
    <scope>NUCLEOTIDE SEQUENCE [LARGE SCALE GENOMIC DNA]</scope>
    <source>
        <strain evidence="2 3">CCFEE 5187</strain>
    </source>
</reference>
<dbReference type="STRING" id="331657.A0A4U0W052"/>
<name>A0A4U0W052_9PEZI</name>
<evidence type="ECO:0000256" key="1">
    <source>
        <dbReference type="SAM" id="MobiDB-lite"/>
    </source>
</evidence>
<feature type="non-terminal residue" evidence="2">
    <location>
        <position position="225"/>
    </location>
</feature>
<dbReference type="InterPro" id="IPR007528">
    <property type="entry name" value="RINT1_Tip20"/>
</dbReference>
<protein>
    <submittedName>
        <fullName evidence="2">Uncharacterized protein</fullName>
    </submittedName>
</protein>
<sequence length="225" mass="26192">MALDNVRRREERYTRVEDYLDDKLQAAADLDTLDLLLENVKNQQGLLRKQLEDAERDLRGARQAARDHTSSIRQKADQFREEQGDIDRRLLIVTQSETSDEARPQFEKIMDKLHRFDVATEYMELLKEVHALSKLSQSQLKISDEAALEPYHRLQRLLSSLQPLQDAAEGAAPHVVDHVDQMVQKLRQEIRDSFSADLEKTLTKIYWPRADATIPPTFQQEWSNN</sequence>
<dbReference type="GO" id="GO:0070939">
    <property type="term" value="C:Dsl1/NZR complex"/>
    <property type="evidence" value="ECO:0007669"/>
    <property type="project" value="InterPro"/>
</dbReference>
<dbReference type="PANTHER" id="PTHR13520">
    <property type="entry name" value="RAD50-INTERACTING PROTEIN 1 RINT-1"/>
    <property type="match status" value="1"/>
</dbReference>
<keyword evidence="3" id="KW-1185">Reference proteome</keyword>
<dbReference type="GO" id="GO:0006888">
    <property type="term" value="P:endoplasmic reticulum to Golgi vesicle-mediated transport"/>
    <property type="evidence" value="ECO:0007669"/>
    <property type="project" value="InterPro"/>
</dbReference>
<comment type="caution">
    <text evidence="2">The sequence shown here is derived from an EMBL/GenBank/DDBJ whole genome shotgun (WGS) entry which is preliminary data.</text>
</comment>
<dbReference type="AlphaFoldDB" id="A0A4U0W052"/>
<gene>
    <name evidence="2" type="ORF">B0A49_09851</name>
</gene>
<dbReference type="EMBL" id="NAJN01002290">
    <property type="protein sequence ID" value="TKA54716.1"/>
    <property type="molecule type" value="Genomic_DNA"/>
</dbReference>
<dbReference type="Proteomes" id="UP000308768">
    <property type="component" value="Unassembled WGS sequence"/>
</dbReference>